<name>A0A6C0L6P9_9ZZZZ</name>
<dbReference type="EMBL" id="MN740438">
    <property type="protein sequence ID" value="QHU26263.1"/>
    <property type="molecule type" value="Genomic_DNA"/>
</dbReference>
<organism evidence="2">
    <name type="scientific">viral metagenome</name>
    <dbReference type="NCBI Taxonomy" id="1070528"/>
    <lineage>
        <taxon>unclassified sequences</taxon>
        <taxon>metagenomes</taxon>
        <taxon>organismal metagenomes</taxon>
    </lineage>
</organism>
<proteinExistence type="predicted"/>
<protein>
    <submittedName>
        <fullName evidence="2">Uncharacterized protein</fullName>
    </submittedName>
</protein>
<dbReference type="AlphaFoldDB" id="A0A6C0L6P9"/>
<reference evidence="2" key="1">
    <citation type="journal article" date="2020" name="Nature">
        <title>Giant virus diversity and host interactions through global metagenomics.</title>
        <authorList>
            <person name="Schulz F."/>
            <person name="Roux S."/>
            <person name="Paez-Espino D."/>
            <person name="Jungbluth S."/>
            <person name="Walsh D.A."/>
            <person name="Denef V.J."/>
            <person name="McMahon K.D."/>
            <person name="Konstantinidis K.T."/>
            <person name="Eloe-Fadrosh E.A."/>
            <person name="Kyrpides N.C."/>
            <person name="Woyke T."/>
        </authorList>
    </citation>
    <scope>NUCLEOTIDE SEQUENCE</scope>
    <source>
        <strain evidence="2">GVMAG-M-3300027759-16</strain>
    </source>
</reference>
<accession>A0A6C0L6P9</accession>
<evidence type="ECO:0000256" key="1">
    <source>
        <dbReference type="SAM" id="MobiDB-lite"/>
    </source>
</evidence>
<evidence type="ECO:0000313" key="2">
    <source>
        <dbReference type="EMBL" id="QHU26263.1"/>
    </source>
</evidence>
<sequence length="172" mass="19098">MAELLKGLENSSNDPTEVDANVNVNTANPSGYEATAAASATALDPFSSSLENYYHDVRIRVNATEPGLLLPLMELLIGFPMRQPEHRPIHTLLEEGRVGDAIALLKQSAKPLDSLIASIYVWETDEELAYSLLRFLLFTKISNLPAWVDRYIEAGENRSNMVSKIIYSAEFI</sequence>
<feature type="region of interest" description="Disordered" evidence="1">
    <location>
        <begin position="1"/>
        <end position="25"/>
    </location>
</feature>